<proteinExistence type="predicted"/>
<dbReference type="Pfam" id="PF13649">
    <property type="entry name" value="Methyltransf_25"/>
    <property type="match status" value="1"/>
</dbReference>
<name>A0A9N8YUM2_9GLOM</name>
<dbReference type="OrthoDB" id="2013972at2759"/>
<dbReference type="EMBL" id="CAJVPL010000141">
    <property type="protein sequence ID" value="CAG8453688.1"/>
    <property type="molecule type" value="Genomic_DNA"/>
</dbReference>
<organism evidence="2 3">
    <name type="scientific">Ambispora gerdemannii</name>
    <dbReference type="NCBI Taxonomy" id="144530"/>
    <lineage>
        <taxon>Eukaryota</taxon>
        <taxon>Fungi</taxon>
        <taxon>Fungi incertae sedis</taxon>
        <taxon>Mucoromycota</taxon>
        <taxon>Glomeromycotina</taxon>
        <taxon>Glomeromycetes</taxon>
        <taxon>Archaeosporales</taxon>
        <taxon>Ambisporaceae</taxon>
        <taxon>Ambispora</taxon>
    </lineage>
</organism>
<feature type="domain" description="Methyltransferase" evidence="1">
    <location>
        <begin position="123"/>
        <end position="213"/>
    </location>
</feature>
<comment type="caution">
    <text evidence="2">The sequence shown here is derived from an EMBL/GenBank/DDBJ whole genome shotgun (WGS) entry which is preliminary data.</text>
</comment>
<gene>
    <name evidence="2" type="ORF">AGERDE_LOCUS1876</name>
</gene>
<evidence type="ECO:0000313" key="3">
    <source>
        <dbReference type="Proteomes" id="UP000789831"/>
    </source>
</evidence>
<dbReference type="InterPro" id="IPR041698">
    <property type="entry name" value="Methyltransf_25"/>
</dbReference>
<evidence type="ECO:0000259" key="1">
    <source>
        <dbReference type="Pfam" id="PF13649"/>
    </source>
</evidence>
<accession>A0A9N8YUM2</accession>
<sequence>MGNCVSNSKFQLENNALSYNTDNGKSTKFRRDCKAYLFNKKECLEFDSTSGKKNKMKKAKSKEVFRVIEGRKYHNFQDVHYFLPCDNEEIDRLTNEHFLIKCLWGRNFFSPIENLLLQGNIRILDVGCGSGTWMLEMATTFPSSFYGIDVSAIYPDTIKPQNTNFINTNILRGLPFSDSKFDYIHHRFLLHSIPDRPFKRLVLPELLRVTGFGGFLEFVEADIECINAGPLLQNLASEYAQFLGSKGITLKPIDIGDLLVKTGSIKNIRHLQHIIPMGKRAGTLGNLAAENQCRIWKSLQSVLAPFMNYTKEEYGKMVDTIFTTEINEYESCILMHR</sequence>
<dbReference type="InterPro" id="IPR029063">
    <property type="entry name" value="SAM-dependent_MTases_sf"/>
</dbReference>
<dbReference type="Gene3D" id="3.40.50.150">
    <property type="entry name" value="Vaccinia Virus protein VP39"/>
    <property type="match status" value="1"/>
</dbReference>
<dbReference type="PANTHER" id="PTHR43591">
    <property type="entry name" value="METHYLTRANSFERASE"/>
    <property type="match status" value="1"/>
</dbReference>
<dbReference type="AlphaFoldDB" id="A0A9N8YUM2"/>
<dbReference type="CDD" id="cd02440">
    <property type="entry name" value="AdoMet_MTases"/>
    <property type="match status" value="1"/>
</dbReference>
<dbReference type="GO" id="GO:0008168">
    <property type="term" value="F:methyltransferase activity"/>
    <property type="evidence" value="ECO:0007669"/>
    <property type="project" value="TreeGrafter"/>
</dbReference>
<dbReference type="SUPFAM" id="SSF53335">
    <property type="entry name" value="S-adenosyl-L-methionine-dependent methyltransferases"/>
    <property type="match status" value="1"/>
</dbReference>
<dbReference type="Proteomes" id="UP000789831">
    <property type="component" value="Unassembled WGS sequence"/>
</dbReference>
<protein>
    <submittedName>
        <fullName evidence="2">13623_t:CDS:1</fullName>
    </submittedName>
</protein>
<dbReference type="PANTHER" id="PTHR43591:SF24">
    <property type="entry name" value="2-METHOXY-6-POLYPRENYL-1,4-BENZOQUINOL METHYLASE, MITOCHONDRIAL"/>
    <property type="match status" value="1"/>
</dbReference>
<reference evidence="2" key="1">
    <citation type="submission" date="2021-06" db="EMBL/GenBank/DDBJ databases">
        <authorList>
            <person name="Kallberg Y."/>
            <person name="Tangrot J."/>
            <person name="Rosling A."/>
        </authorList>
    </citation>
    <scope>NUCLEOTIDE SEQUENCE</scope>
    <source>
        <strain evidence="2">MT106</strain>
    </source>
</reference>
<keyword evidence="3" id="KW-1185">Reference proteome</keyword>
<evidence type="ECO:0000313" key="2">
    <source>
        <dbReference type="EMBL" id="CAG8453688.1"/>
    </source>
</evidence>